<proteinExistence type="predicted"/>
<comment type="caution">
    <text evidence="1">The sequence shown here is derived from an EMBL/GenBank/DDBJ whole genome shotgun (WGS) entry which is preliminary data.</text>
</comment>
<gene>
    <name evidence="1" type="ORF">BST14_19550</name>
</gene>
<sequence length="80" mass="9175">MSEALDEGLVRRIDARGTREWSGTWYRYTGAHRDTLSGEGAHRFGGRWIPPLLFSTEQDWNRLPHKQLAVTFSVLTLLCS</sequence>
<accession>A0A1W9ZB50</accession>
<dbReference type="OrthoDB" id="648213at2"/>
<organism evidence="1 2">
    <name type="scientific">Mycobacterium arosiense ATCC BAA-1401 = DSM 45069</name>
    <dbReference type="NCBI Taxonomy" id="1265311"/>
    <lineage>
        <taxon>Bacteria</taxon>
        <taxon>Bacillati</taxon>
        <taxon>Actinomycetota</taxon>
        <taxon>Actinomycetes</taxon>
        <taxon>Mycobacteriales</taxon>
        <taxon>Mycobacteriaceae</taxon>
        <taxon>Mycobacterium</taxon>
        <taxon>Mycobacterium avium complex (MAC)</taxon>
    </lineage>
</organism>
<evidence type="ECO:0000313" key="2">
    <source>
        <dbReference type="Proteomes" id="UP000192707"/>
    </source>
</evidence>
<keyword evidence="2" id="KW-1185">Reference proteome</keyword>
<reference evidence="1 2" key="1">
    <citation type="submission" date="2016-12" db="EMBL/GenBank/DDBJ databases">
        <title>The new phylogeny of genus Mycobacterium.</title>
        <authorList>
            <person name="Tortoli E."/>
            <person name="Trovato A."/>
            <person name="Cirillo D.M."/>
        </authorList>
    </citation>
    <scope>NUCLEOTIDE SEQUENCE [LARGE SCALE GENOMIC DNA]</scope>
    <source>
        <strain evidence="1 2">DSM 45069</strain>
    </source>
</reference>
<protein>
    <submittedName>
        <fullName evidence="1">Uncharacterized protein</fullName>
    </submittedName>
</protein>
<evidence type="ECO:0000313" key="1">
    <source>
        <dbReference type="EMBL" id="ORA10956.1"/>
    </source>
</evidence>
<dbReference type="AlphaFoldDB" id="A0A1W9ZB50"/>
<name>A0A1W9ZB50_MYCAI</name>
<dbReference type="EMBL" id="MVHG01000059">
    <property type="protein sequence ID" value="ORA10956.1"/>
    <property type="molecule type" value="Genomic_DNA"/>
</dbReference>
<dbReference type="Proteomes" id="UP000192707">
    <property type="component" value="Unassembled WGS sequence"/>
</dbReference>